<dbReference type="Proteomes" id="UP001364472">
    <property type="component" value="Unassembled WGS sequence"/>
</dbReference>
<dbReference type="InterPro" id="IPR011041">
    <property type="entry name" value="Quinoprot_gluc/sorb_DH_b-prop"/>
</dbReference>
<dbReference type="SUPFAM" id="SSF50952">
    <property type="entry name" value="Soluble quinoprotein glucose dehydrogenase"/>
    <property type="match status" value="1"/>
</dbReference>
<name>A0AAW9R104_9GAMM</name>
<dbReference type="AlphaFoldDB" id="A0AAW9R104"/>
<feature type="domain" description="Glucose/Sorbosone dehydrogenase" evidence="2">
    <location>
        <begin position="55"/>
        <end position="391"/>
    </location>
</feature>
<dbReference type="PANTHER" id="PTHR19328">
    <property type="entry name" value="HEDGEHOG-INTERACTING PROTEIN"/>
    <property type="match status" value="1"/>
</dbReference>
<evidence type="ECO:0000313" key="4">
    <source>
        <dbReference type="Proteomes" id="UP001364472"/>
    </source>
</evidence>
<reference evidence="3 4" key="1">
    <citation type="journal article" date="2016" name="Antonie Van Leeuwenhoek">
        <title>Denitratimonas tolerans gen. nov., sp. nov., a denitrifying bacterium isolated from a bioreactor for tannery wastewater treatment.</title>
        <authorList>
            <person name="Han S.I."/>
            <person name="Kim J.O."/>
            <person name="Lee Y.R."/>
            <person name="Ekpeghere K.I."/>
            <person name="Koh S.C."/>
            <person name="Whang K.S."/>
        </authorList>
    </citation>
    <scope>NUCLEOTIDE SEQUENCE [LARGE SCALE GENOMIC DNA]</scope>
    <source>
        <strain evidence="3 4">KACC 17565</strain>
    </source>
</reference>
<dbReference type="Pfam" id="PF07995">
    <property type="entry name" value="GSDH"/>
    <property type="match status" value="1"/>
</dbReference>
<sequence>MKRLLASCMSAALAVAGWNAAAAPADLDAITFQTIVAGGVGGALAVRNAGDGSSRLFVVRQGGIISVVDAGGALLPTPFLDIGSGGSAPPLGFTTGGERGLLGLAFHPQYATNGRFFINYTDGSGNTVVARYTVSAGNANQADPASGSVVLRVYQPYSNHNGGDIHFGPDGYLYIGMGDGGSGNDPCNSGQSLSPATMVGCTPSAGFTGTAPAGVPRGSADSHALLGKMLRIDVDSTNTPAGADLCGADPALRTYGIPPGNPFAGDAGGDAAACDEIHHYGLRNPWRFSFDRLTHDLIIGDVGQNAWEEIDLVPGSAAGLNFGWKVCEGFHVRGSTTALCALAGRTDPILTYGRSIGVSITGGFRYRGPYTSISGVLFYAEAYYNRLFAATESGGSWTLAKTWSNDPAINMPTGFGEGEDGHLYFTDMSAGKVYRIVAPMLPADELFADGFEGP</sequence>
<proteinExistence type="predicted"/>
<comment type="caution">
    <text evidence="3">The sequence shown here is derived from an EMBL/GenBank/DDBJ whole genome shotgun (WGS) entry which is preliminary data.</text>
</comment>
<keyword evidence="1" id="KW-0732">Signal</keyword>
<accession>A0AAW9R104</accession>
<dbReference type="InterPro" id="IPR012938">
    <property type="entry name" value="Glc/Sorbosone_DH"/>
</dbReference>
<dbReference type="EMBL" id="JBBDHC010000009">
    <property type="protein sequence ID" value="MEJ1249597.1"/>
    <property type="molecule type" value="Genomic_DNA"/>
</dbReference>
<feature type="chain" id="PRO_5043645461" evidence="1">
    <location>
        <begin position="23"/>
        <end position="454"/>
    </location>
</feature>
<dbReference type="PANTHER" id="PTHR19328:SF75">
    <property type="entry name" value="ALDOSE SUGAR DEHYDROGENASE YLII"/>
    <property type="match status" value="1"/>
</dbReference>
<organism evidence="3 4">
    <name type="scientific">Denitratimonas tolerans</name>
    <dbReference type="NCBI Taxonomy" id="1338420"/>
    <lineage>
        <taxon>Bacteria</taxon>
        <taxon>Pseudomonadati</taxon>
        <taxon>Pseudomonadota</taxon>
        <taxon>Gammaproteobacteria</taxon>
        <taxon>Lysobacterales</taxon>
        <taxon>Lysobacteraceae</taxon>
        <taxon>Denitratimonas</taxon>
    </lineage>
</organism>
<feature type="signal peptide" evidence="1">
    <location>
        <begin position="1"/>
        <end position="22"/>
    </location>
</feature>
<evidence type="ECO:0000259" key="2">
    <source>
        <dbReference type="Pfam" id="PF07995"/>
    </source>
</evidence>
<protein>
    <submittedName>
        <fullName evidence="3">PQQ-dependent sugar dehydrogenase</fullName>
    </submittedName>
</protein>
<keyword evidence="4" id="KW-1185">Reference proteome</keyword>
<evidence type="ECO:0000313" key="3">
    <source>
        <dbReference type="EMBL" id="MEJ1249597.1"/>
    </source>
</evidence>
<dbReference type="Gene3D" id="2.120.10.30">
    <property type="entry name" value="TolB, C-terminal domain"/>
    <property type="match status" value="1"/>
</dbReference>
<dbReference type="RefSeq" id="WP_337335313.1">
    <property type="nucleotide sequence ID" value="NZ_JBBDHC010000009.1"/>
</dbReference>
<dbReference type="InterPro" id="IPR011042">
    <property type="entry name" value="6-blade_b-propeller_TolB-like"/>
</dbReference>
<gene>
    <name evidence="3" type="ORF">WB794_07920</name>
</gene>
<evidence type="ECO:0000256" key="1">
    <source>
        <dbReference type="SAM" id="SignalP"/>
    </source>
</evidence>